<organism evidence="1 4">
    <name type="scientific">Plasmodium ovale wallikeri</name>
    <dbReference type="NCBI Taxonomy" id="864142"/>
    <lineage>
        <taxon>Eukaryota</taxon>
        <taxon>Sar</taxon>
        <taxon>Alveolata</taxon>
        <taxon>Apicomplexa</taxon>
        <taxon>Aconoidasida</taxon>
        <taxon>Haemosporida</taxon>
        <taxon>Plasmodiidae</taxon>
        <taxon>Plasmodium</taxon>
        <taxon>Plasmodium (Plasmodium)</taxon>
    </lineage>
</organism>
<reference evidence="3 4" key="1">
    <citation type="submission" date="2016-05" db="EMBL/GenBank/DDBJ databases">
        <authorList>
            <person name="Naeem Raeece"/>
        </authorList>
    </citation>
    <scope>NUCLEOTIDE SEQUENCE [LARGE SCALE GENOMIC DNA]</scope>
</reference>
<dbReference type="EMBL" id="FLRE01000191">
    <property type="protein sequence ID" value="SBT48521.1"/>
    <property type="molecule type" value="Genomic_DNA"/>
</dbReference>
<name>A0A1A8ZVW1_PLAOA</name>
<gene>
    <name evidence="1" type="ORF">POVWA1_056930</name>
    <name evidence="2" type="ORF">POVWA2_056320</name>
</gene>
<dbReference type="AlphaFoldDB" id="A0A1A8ZVW1"/>
<proteinExistence type="predicted"/>
<reference evidence="1" key="2">
    <citation type="submission" date="2016-05" db="EMBL/GenBank/DDBJ databases">
        <authorList>
            <person name="Lavstsen T."/>
            <person name="Jespersen J.S."/>
        </authorList>
    </citation>
    <scope>NUCLEOTIDE SEQUENCE [LARGE SCALE GENOMIC DNA]</scope>
</reference>
<evidence type="ECO:0000313" key="4">
    <source>
        <dbReference type="Proteomes" id="UP000078555"/>
    </source>
</evidence>
<dbReference type="Proteomes" id="UP000078550">
    <property type="component" value="Unassembled WGS sequence"/>
</dbReference>
<accession>A0A1A8ZVW1</accession>
<keyword evidence="4" id="KW-1185">Reference proteome</keyword>
<sequence length="179" mass="19775">MSTNRSRGTCESPSFFAYVHTHTCVCVYVCMQQCRGEESQSCNYSIEEELLGSAKENAHSYVVHVHTRLSTGVTASEAVLRCCVVALLRIAYCVLRLLQLPLFSPARGSFLRRFVLFSCRPPPPLCLGVALQSSVSTVVCHVHMHTCLCVCTVTIVETVCINRFGRRCVSHSVKPSCVV</sequence>
<dbReference type="EMBL" id="FLRD01000149">
    <property type="protein sequence ID" value="SBT48061.1"/>
    <property type="molecule type" value="Genomic_DNA"/>
</dbReference>
<evidence type="ECO:0000313" key="1">
    <source>
        <dbReference type="EMBL" id="SBT48061.1"/>
    </source>
</evidence>
<protein>
    <submittedName>
        <fullName evidence="1">Uncharacterized protein</fullName>
    </submittedName>
</protein>
<dbReference type="Proteomes" id="UP000078555">
    <property type="component" value="Unassembled WGS sequence"/>
</dbReference>
<evidence type="ECO:0000313" key="2">
    <source>
        <dbReference type="EMBL" id="SBT48521.1"/>
    </source>
</evidence>
<evidence type="ECO:0000313" key="3">
    <source>
        <dbReference type="Proteomes" id="UP000078550"/>
    </source>
</evidence>